<feature type="domain" description="Plastid lipid-associated protein/fibrillin conserved" evidence="6">
    <location>
        <begin position="173"/>
        <end position="388"/>
    </location>
</feature>
<dbReference type="PANTHER" id="PTHR31906">
    <property type="entry name" value="PLASTID-LIPID-ASSOCIATED PROTEIN 4, CHLOROPLASTIC-RELATED"/>
    <property type="match status" value="1"/>
</dbReference>
<evidence type="ECO:0000256" key="3">
    <source>
        <dbReference type="ARBA" id="ARBA00022640"/>
    </source>
</evidence>
<evidence type="ECO:0000313" key="8">
    <source>
        <dbReference type="Proteomes" id="UP001162972"/>
    </source>
</evidence>
<comment type="caution">
    <text evidence="7">The sequence shown here is derived from an EMBL/GenBank/DDBJ whole genome shotgun (WGS) entry which is preliminary data.</text>
</comment>
<evidence type="ECO:0000256" key="4">
    <source>
        <dbReference type="ARBA" id="ARBA00022946"/>
    </source>
</evidence>
<dbReference type="AlphaFoldDB" id="A0AAD6P3T9"/>
<proteinExistence type="inferred from homology"/>
<feature type="compositionally biased region" description="Pro residues" evidence="5">
    <location>
        <begin position="97"/>
        <end position="107"/>
    </location>
</feature>
<evidence type="ECO:0000256" key="2">
    <source>
        <dbReference type="ARBA" id="ARBA00005845"/>
    </source>
</evidence>
<dbReference type="InterPro" id="IPR039633">
    <property type="entry name" value="PAP"/>
</dbReference>
<accession>A0AAD6P3T9</accession>
<dbReference type="Proteomes" id="UP001162972">
    <property type="component" value="Chromosome 3"/>
</dbReference>
<feature type="region of interest" description="Disordered" evidence="5">
    <location>
        <begin position="84"/>
        <end position="140"/>
    </location>
</feature>
<evidence type="ECO:0000259" key="6">
    <source>
        <dbReference type="Pfam" id="PF04755"/>
    </source>
</evidence>
<keyword evidence="3" id="KW-0934">Plastid</keyword>
<dbReference type="InterPro" id="IPR006843">
    <property type="entry name" value="PAP/fibrillin_dom"/>
</dbReference>
<dbReference type="GO" id="GO:0009536">
    <property type="term" value="C:plastid"/>
    <property type="evidence" value="ECO:0007669"/>
    <property type="project" value="UniProtKB-SubCell"/>
</dbReference>
<name>A0AAD6P3T9_9ROSI</name>
<sequence>MFSSRDYTTPYFKITPTNRDTRTHKMALLYTSYSSLFLSPSSSKKPNPIPLSRTPPLLSLSFPCKPPQNLRFLPQITIKPKFPTLLTHNSSSSSDPTPDPDPEPNPRPVSITDEWGEKAEPEIESEYPKAADVDPPRNDDEWDEEFVAVENGNAAAPSSSSAVVVEKDERVEDLKRSLVDTVYGTDFGFRASPEIRAEALELVNKLEVLNPTPAPVDATGLLDGKWVLVYTAFSELLPLLAAGATPFLKVKSISQTIDSSSLSIVNSTTLSGPFATFSFSASATFEVRTPSRIQVEFKEGVLQPPEINSSIELPENVDLFGQKINLFPVQQSLGPLQEAAANIGRIISGQPPLKVPIPGNRASSWLITTYLDEDLRISRGDGGLFVLAKEGSPLLEL</sequence>
<gene>
    <name evidence="7" type="ORF">OIU84_004335</name>
</gene>
<evidence type="ECO:0000313" key="7">
    <source>
        <dbReference type="EMBL" id="KAJ6415514.1"/>
    </source>
</evidence>
<dbReference type="EMBL" id="JAPFFJ010000012">
    <property type="protein sequence ID" value="KAJ6415514.1"/>
    <property type="molecule type" value="Genomic_DNA"/>
</dbReference>
<keyword evidence="8" id="KW-1185">Reference proteome</keyword>
<keyword evidence="4" id="KW-0809">Transit peptide</keyword>
<evidence type="ECO:0000256" key="5">
    <source>
        <dbReference type="SAM" id="MobiDB-lite"/>
    </source>
</evidence>
<organism evidence="7 8">
    <name type="scientific">Salix udensis</name>
    <dbReference type="NCBI Taxonomy" id="889485"/>
    <lineage>
        <taxon>Eukaryota</taxon>
        <taxon>Viridiplantae</taxon>
        <taxon>Streptophyta</taxon>
        <taxon>Embryophyta</taxon>
        <taxon>Tracheophyta</taxon>
        <taxon>Spermatophyta</taxon>
        <taxon>Magnoliopsida</taxon>
        <taxon>eudicotyledons</taxon>
        <taxon>Gunneridae</taxon>
        <taxon>Pentapetalae</taxon>
        <taxon>rosids</taxon>
        <taxon>fabids</taxon>
        <taxon>Malpighiales</taxon>
        <taxon>Salicaceae</taxon>
        <taxon>Saliceae</taxon>
        <taxon>Salix</taxon>
    </lineage>
</organism>
<evidence type="ECO:0000256" key="1">
    <source>
        <dbReference type="ARBA" id="ARBA00004474"/>
    </source>
</evidence>
<reference evidence="7 8" key="1">
    <citation type="journal article" date="2023" name="Int. J. Mol. Sci.">
        <title>De Novo Assembly and Annotation of 11 Diverse Shrub Willow (Salix) Genomes Reveals Novel Gene Organization in Sex-Linked Regions.</title>
        <authorList>
            <person name="Hyden B."/>
            <person name="Feng K."/>
            <person name="Yates T.B."/>
            <person name="Jawdy S."/>
            <person name="Cereghino C."/>
            <person name="Smart L.B."/>
            <person name="Muchero W."/>
        </authorList>
    </citation>
    <scope>NUCLEOTIDE SEQUENCE [LARGE SCALE GENOMIC DNA]</scope>
    <source>
        <tissue evidence="7">Shoot tip</tissue>
    </source>
</reference>
<feature type="compositionally biased region" description="Basic and acidic residues" evidence="5">
    <location>
        <begin position="115"/>
        <end position="139"/>
    </location>
</feature>
<comment type="similarity">
    <text evidence="2">Belongs to the PAP/fibrillin family.</text>
</comment>
<comment type="subcellular location">
    <subcellularLocation>
        <location evidence="1">Plastid</location>
    </subcellularLocation>
</comment>
<protein>
    <recommendedName>
        <fullName evidence="6">Plastid lipid-associated protein/fibrillin conserved domain-containing protein</fullName>
    </recommendedName>
</protein>
<dbReference type="Pfam" id="PF04755">
    <property type="entry name" value="PAP_fibrillin"/>
    <property type="match status" value="1"/>
</dbReference>